<evidence type="ECO:0000313" key="3">
    <source>
        <dbReference type="Proteomes" id="UP001183881"/>
    </source>
</evidence>
<dbReference type="InterPro" id="IPR000169">
    <property type="entry name" value="Pept_cys_AS"/>
</dbReference>
<dbReference type="SUPFAM" id="SSF54001">
    <property type="entry name" value="Cysteine proteinases"/>
    <property type="match status" value="1"/>
</dbReference>
<dbReference type="PROSITE" id="PS00139">
    <property type="entry name" value="THIOL_PROTEASE_CYS"/>
    <property type="match status" value="1"/>
</dbReference>
<protein>
    <recommendedName>
        <fullName evidence="4">Peptidase C1A papain C-terminal domain-containing protein</fullName>
    </recommendedName>
</protein>
<dbReference type="RefSeq" id="WP_311641334.1">
    <property type="nucleotide sequence ID" value="NZ_JAVRFA010000003.1"/>
</dbReference>
<reference evidence="3" key="1">
    <citation type="submission" date="2023-07" db="EMBL/GenBank/DDBJ databases">
        <title>30 novel species of actinomycetes from the DSMZ collection.</title>
        <authorList>
            <person name="Nouioui I."/>
        </authorList>
    </citation>
    <scope>NUCLEOTIDE SEQUENCE [LARGE SCALE GENOMIC DNA]</scope>
    <source>
        <strain evidence="3">DSM 41636</strain>
    </source>
</reference>
<dbReference type="InterPro" id="IPR049511">
    <property type="entry name" value="PGH-like_rpt"/>
</dbReference>
<sequence length="668" mass="73640">MPRTDELSLATEPPRSPLLRSPVLSPDAHATLMARTRDLAVSLDRVEPLGPTPPAPTPDVVSLAEFQSPFKQQNDRGTCWAFAGAAALEAAYRRKFGTPIDVSEEYVFHMGKAFALSRDEQGNVAQPVENNSSLTGFQGSGDIVKKLTENAAPPEGAAPYLPSQQALLDILPVLGLPGEQALASQEDFDALEFCEQHIPLLARVNARYRAAGWFNTDPTVEAIENTLASGREVVCDVTHLPPPQGGHVLLLIGYDRTRRVFLAKNHWGENHFIEIQYENDPTWRIASAWYITDVVDPAFVQNEACWLGNWWMDVRGNTFRVLLRRSEDFVRPGQPTRLGSAYLSDGRHDVNGMFLDGGGHLRLFVAPGPAPTLAGATVGTQIDVHLDFTDIYNAAGALAGGTPVTMSRFRTRFAALFEHHDGGSAWQARHGIDGETYQRTFDELTAQGFRLTSVNGYSEGRGARYNAVWEQTDGPPWEARHGLTGAEYQAVFDDLTARGFRLRTVSGYAIDGEARYAAIWEQREGPEWQARHGLSRVEYQRTFDELTAQGFVLRQVSGYRVNVDVRFAALWEKQGGVAFEARHGLTGGGYQKTFDELVNAGHRLAWVSGYSDTGIARYAALWHQAEGGHWHARHGLDAAAYQQTFDELNALGFRPVCVSGYGDGFHAA</sequence>
<keyword evidence="3" id="KW-1185">Reference proteome</keyword>
<feature type="region of interest" description="Disordered" evidence="1">
    <location>
        <begin position="1"/>
        <end position="23"/>
    </location>
</feature>
<organism evidence="2 3">
    <name type="scientific">Streptomyces edwardsiae</name>
    <dbReference type="NCBI Taxonomy" id="3075527"/>
    <lineage>
        <taxon>Bacteria</taxon>
        <taxon>Bacillati</taxon>
        <taxon>Actinomycetota</taxon>
        <taxon>Actinomycetes</taxon>
        <taxon>Kitasatosporales</taxon>
        <taxon>Streptomycetaceae</taxon>
        <taxon>Streptomyces</taxon>
    </lineage>
</organism>
<dbReference type="EMBL" id="JAVRFA010000003">
    <property type="protein sequence ID" value="MDT0393850.1"/>
    <property type="molecule type" value="Genomic_DNA"/>
</dbReference>
<name>A0ABU2PNX3_9ACTN</name>
<comment type="caution">
    <text evidence="2">The sequence shown here is derived from an EMBL/GenBank/DDBJ whole genome shotgun (WGS) entry which is preliminary data.</text>
</comment>
<proteinExistence type="predicted"/>
<dbReference type="Gene3D" id="3.90.70.10">
    <property type="entry name" value="Cysteine proteinases"/>
    <property type="match status" value="1"/>
</dbReference>
<dbReference type="InterPro" id="IPR038765">
    <property type="entry name" value="Papain-like_cys_pep_sf"/>
</dbReference>
<dbReference type="Pfam" id="PF17660">
    <property type="entry name" value="BTRD1"/>
    <property type="match status" value="5"/>
</dbReference>
<dbReference type="Proteomes" id="UP001183881">
    <property type="component" value="Unassembled WGS sequence"/>
</dbReference>
<evidence type="ECO:0000313" key="2">
    <source>
        <dbReference type="EMBL" id="MDT0393850.1"/>
    </source>
</evidence>
<evidence type="ECO:0000256" key="1">
    <source>
        <dbReference type="SAM" id="MobiDB-lite"/>
    </source>
</evidence>
<gene>
    <name evidence="2" type="ORF">RM705_03900</name>
</gene>
<accession>A0ABU2PNX3</accession>
<evidence type="ECO:0008006" key="4">
    <source>
        <dbReference type="Google" id="ProtNLM"/>
    </source>
</evidence>